<dbReference type="AlphaFoldDB" id="A0A975XIR0"/>
<feature type="transmembrane region" description="Helical" evidence="2">
    <location>
        <begin position="105"/>
        <end position="125"/>
    </location>
</feature>
<evidence type="ECO:0000313" key="4">
    <source>
        <dbReference type="EMBL" id="SOY73126.1"/>
    </source>
</evidence>
<name>A0A975XIR0_9BURK</name>
<dbReference type="SUPFAM" id="SSF48317">
    <property type="entry name" value="Acid phosphatase/Vanadium-dependent haloperoxidase"/>
    <property type="match status" value="1"/>
</dbReference>
<feature type="domain" description="Phosphatidic acid phosphatase type 2/haloperoxidase" evidence="3">
    <location>
        <begin position="106"/>
        <end position="232"/>
    </location>
</feature>
<dbReference type="Proteomes" id="UP000256780">
    <property type="component" value="Plasmid CBM2587_p"/>
</dbReference>
<organism evidence="4 5">
    <name type="scientific">Cupriavidus taiwanensis</name>
    <dbReference type="NCBI Taxonomy" id="164546"/>
    <lineage>
        <taxon>Bacteria</taxon>
        <taxon>Pseudomonadati</taxon>
        <taxon>Pseudomonadota</taxon>
        <taxon>Betaproteobacteria</taxon>
        <taxon>Burkholderiales</taxon>
        <taxon>Burkholderiaceae</taxon>
        <taxon>Cupriavidus</taxon>
    </lineage>
</organism>
<protein>
    <submittedName>
        <fullName evidence="4">PAP2 (Acid phosphatase) superfamily protein</fullName>
    </submittedName>
</protein>
<accession>A0A975XIR0</accession>
<evidence type="ECO:0000259" key="3">
    <source>
        <dbReference type="Pfam" id="PF01569"/>
    </source>
</evidence>
<feature type="compositionally biased region" description="Basic and acidic residues" evidence="1">
    <location>
        <begin position="247"/>
        <end position="273"/>
    </location>
</feature>
<dbReference type="InterPro" id="IPR000326">
    <property type="entry name" value="PAP2/HPO"/>
</dbReference>
<keyword evidence="2" id="KW-0812">Transmembrane</keyword>
<keyword evidence="2" id="KW-0472">Membrane</keyword>
<feature type="transmembrane region" description="Helical" evidence="2">
    <location>
        <begin position="76"/>
        <end position="93"/>
    </location>
</feature>
<dbReference type="EMBL" id="OFSQ01000039">
    <property type="protein sequence ID" value="SOY73126.1"/>
    <property type="molecule type" value="Genomic_DNA"/>
</dbReference>
<dbReference type="OrthoDB" id="7348799at2"/>
<evidence type="ECO:0000256" key="2">
    <source>
        <dbReference type="SAM" id="Phobius"/>
    </source>
</evidence>
<dbReference type="InterPro" id="IPR036938">
    <property type="entry name" value="PAP2/HPO_sf"/>
</dbReference>
<feature type="transmembrane region" description="Helical" evidence="2">
    <location>
        <begin position="211"/>
        <end position="233"/>
    </location>
</feature>
<feature type="transmembrane region" description="Helical" evidence="2">
    <location>
        <begin position="21"/>
        <end position="38"/>
    </location>
</feature>
<gene>
    <name evidence="4" type="ORF">CBM2587_P10044</name>
</gene>
<feature type="transmembrane region" description="Helical" evidence="2">
    <location>
        <begin position="160"/>
        <end position="178"/>
    </location>
</feature>
<dbReference type="Pfam" id="PF01569">
    <property type="entry name" value="PAP2"/>
    <property type="match status" value="1"/>
</dbReference>
<geneLocation type="plasmid" evidence="5">
    <name>cbm2587_p</name>
</geneLocation>
<feature type="transmembrane region" description="Helical" evidence="2">
    <location>
        <begin position="185"/>
        <end position="205"/>
    </location>
</feature>
<feature type="region of interest" description="Disordered" evidence="1">
    <location>
        <begin position="244"/>
        <end position="273"/>
    </location>
</feature>
<dbReference type="Gene3D" id="1.20.144.10">
    <property type="entry name" value="Phosphatidic acid phosphatase type 2/haloperoxidase"/>
    <property type="match status" value="1"/>
</dbReference>
<keyword evidence="2" id="KW-1133">Transmembrane helix</keyword>
<dbReference type="CDD" id="cd03396">
    <property type="entry name" value="PAP2_like_6"/>
    <property type="match status" value="1"/>
</dbReference>
<comment type="caution">
    <text evidence="4">The sequence shown here is derived from an EMBL/GenBank/DDBJ whole genome shotgun (WGS) entry which is preliminary data.</text>
</comment>
<reference evidence="4 5" key="1">
    <citation type="submission" date="2018-01" db="EMBL/GenBank/DDBJ databases">
        <authorList>
            <person name="Clerissi C."/>
        </authorList>
    </citation>
    <scope>NUCLEOTIDE SEQUENCE [LARGE SCALE GENOMIC DNA]</scope>
    <source>
        <strain evidence="4">Cupriavidus sp. LMG 19464</strain>
        <plasmid evidence="5">cbm2587_p</plasmid>
    </source>
</reference>
<evidence type="ECO:0000256" key="1">
    <source>
        <dbReference type="SAM" id="MobiDB-lite"/>
    </source>
</evidence>
<proteinExistence type="predicted"/>
<sequence length="273" mass="30474">MPLMREMPLVQTPASQRWLRQQWWLLASAALVLAYVFQRTELDLWLEGRFYDAGRAVFPLRQHWLFEAVLHKGAKWLTYLAVAAAMGVCWLGWRGRLPWLPRRNVLLAAAGMVVIPLSVTLLKLMTGRHCPWDMAQFGGSLPYMRLLDPLPADVKPGQCFPAGHAATGFLWVVWGIALRPAGRRWAWVGLAGGLLLGGTLGAARMAQGAHFLSHTLATLWVAWAVSLLLAWALGADVRLASAAPRQSQEDCPRHRRPPPERDSQLSRDGLDRL</sequence>
<evidence type="ECO:0000313" key="5">
    <source>
        <dbReference type="Proteomes" id="UP000256780"/>
    </source>
</evidence>